<reference evidence="1 2" key="1">
    <citation type="journal article" date="2019" name="Sci. Rep.">
        <title>Orb-weaving spider Araneus ventricosus genome elucidates the spidroin gene catalogue.</title>
        <authorList>
            <person name="Kono N."/>
            <person name="Nakamura H."/>
            <person name="Ohtoshi R."/>
            <person name="Moran D.A.P."/>
            <person name="Shinohara A."/>
            <person name="Yoshida Y."/>
            <person name="Fujiwara M."/>
            <person name="Mori M."/>
            <person name="Tomita M."/>
            <person name="Arakawa K."/>
        </authorList>
    </citation>
    <scope>NUCLEOTIDE SEQUENCE [LARGE SCALE GENOMIC DNA]</scope>
</reference>
<keyword evidence="2" id="KW-1185">Reference proteome</keyword>
<name>A0A4Y2SDJ0_ARAVE</name>
<protein>
    <submittedName>
        <fullName evidence="1">Uncharacterized protein</fullName>
    </submittedName>
</protein>
<dbReference type="Proteomes" id="UP000499080">
    <property type="component" value="Unassembled WGS sequence"/>
</dbReference>
<dbReference type="EMBL" id="BGPR01020865">
    <property type="protein sequence ID" value="GBN85636.1"/>
    <property type="molecule type" value="Genomic_DNA"/>
</dbReference>
<comment type="caution">
    <text evidence="1">The sequence shown here is derived from an EMBL/GenBank/DDBJ whole genome shotgun (WGS) entry which is preliminary data.</text>
</comment>
<proteinExistence type="predicted"/>
<accession>A0A4Y2SDJ0</accession>
<sequence>MSGFAAISEVPSDSPYCTEFDLNKNSWEIYHCTKLPLYLDLRRRLLPSLPQPFHLRDFIYRKAVSTAPDHIVLIFILETVEMLVCPMLLEGTAVSKVSVPLAEEKLLLPHLK</sequence>
<organism evidence="1 2">
    <name type="scientific">Araneus ventricosus</name>
    <name type="common">Orbweaver spider</name>
    <name type="synonym">Epeira ventricosa</name>
    <dbReference type="NCBI Taxonomy" id="182803"/>
    <lineage>
        <taxon>Eukaryota</taxon>
        <taxon>Metazoa</taxon>
        <taxon>Ecdysozoa</taxon>
        <taxon>Arthropoda</taxon>
        <taxon>Chelicerata</taxon>
        <taxon>Arachnida</taxon>
        <taxon>Araneae</taxon>
        <taxon>Araneomorphae</taxon>
        <taxon>Entelegynae</taxon>
        <taxon>Araneoidea</taxon>
        <taxon>Araneidae</taxon>
        <taxon>Araneus</taxon>
    </lineage>
</organism>
<evidence type="ECO:0000313" key="2">
    <source>
        <dbReference type="Proteomes" id="UP000499080"/>
    </source>
</evidence>
<evidence type="ECO:0000313" key="1">
    <source>
        <dbReference type="EMBL" id="GBN85636.1"/>
    </source>
</evidence>
<gene>
    <name evidence="1" type="ORF">AVEN_156806_1</name>
</gene>
<dbReference type="AlphaFoldDB" id="A0A4Y2SDJ0"/>